<feature type="region of interest" description="Disordered" evidence="1">
    <location>
        <begin position="1"/>
        <end position="44"/>
    </location>
</feature>
<dbReference type="Proteomes" id="UP000236724">
    <property type="component" value="Unassembled WGS sequence"/>
</dbReference>
<keyword evidence="3" id="KW-1185">Reference proteome</keyword>
<sequence length="55" mass="6137">MQLSCDEQGEFSYAFDPEMDTEEDWANPDIVDSGPGERPLGDLDSLLDWLKSGDV</sequence>
<dbReference type="AlphaFoldDB" id="A0A1H6F7G6"/>
<reference evidence="2 3" key="1">
    <citation type="submission" date="2016-10" db="EMBL/GenBank/DDBJ databases">
        <authorList>
            <person name="de Groot N.N."/>
        </authorList>
    </citation>
    <scope>NUCLEOTIDE SEQUENCE [LARGE SCALE GENOMIC DNA]</scope>
    <source>
        <strain evidence="2">MBHS1</strain>
    </source>
</reference>
<evidence type="ECO:0000313" key="3">
    <source>
        <dbReference type="Proteomes" id="UP000236724"/>
    </source>
</evidence>
<organism evidence="2 3">
    <name type="scientific">Candidatus Venteria ishoeyi</name>
    <dbReference type="NCBI Taxonomy" id="1899563"/>
    <lineage>
        <taxon>Bacteria</taxon>
        <taxon>Pseudomonadati</taxon>
        <taxon>Pseudomonadota</taxon>
        <taxon>Gammaproteobacteria</taxon>
        <taxon>Thiotrichales</taxon>
        <taxon>Thiotrichaceae</taxon>
        <taxon>Venteria</taxon>
    </lineage>
</organism>
<name>A0A1H6F7G6_9GAMM</name>
<protein>
    <submittedName>
        <fullName evidence="2">Uncharacterized protein</fullName>
    </submittedName>
</protein>
<accession>A0A1H6F7G6</accession>
<evidence type="ECO:0000313" key="2">
    <source>
        <dbReference type="EMBL" id="SEH04895.1"/>
    </source>
</evidence>
<proteinExistence type="predicted"/>
<dbReference type="RefSeq" id="WP_177428200.1">
    <property type="nucleotide sequence ID" value="NZ_FMSV02000128.1"/>
</dbReference>
<feature type="compositionally biased region" description="Acidic residues" evidence="1">
    <location>
        <begin position="17"/>
        <end position="26"/>
    </location>
</feature>
<gene>
    <name evidence="2" type="ORF">MBHS_00747</name>
</gene>
<evidence type="ECO:0000256" key="1">
    <source>
        <dbReference type="SAM" id="MobiDB-lite"/>
    </source>
</evidence>
<dbReference type="EMBL" id="FMSV02000128">
    <property type="protein sequence ID" value="SEH04895.1"/>
    <property type="molecule type" value="Genomic_DNA"/>
</dbReference>